<feature type="domain" description="ParB-like N-terminal" evidence="3">
    <location>
        <begin position="12"/>
        <end position="103"/>
    </location>
</feature>
<dbReference type="NCBIfam" id="TIGR00180">
    <property type="entry name" value="parB_part"/>
    <property type="match status" value="1"/>
</dbReference>
<dbReference type="InterPro" id="IPR050336">
    <property type="entry name" value="Chromosome_partition/occlusion"/>
</dbReference>
<dbReference type="SUPFAM" id="SSF109709">
    <property type="entry name" value="KorB DNA-binding domain-like"/>
    <property type="match status" value="1"/>
</dbReference>
<dbReference type="FunFam" id="1.10.10.2830:FF:000001">
    <property type="entry name" value="Chromosome partitioning protein ParB"/>
    <property type="match status" value="1"/>
</dbReference>
<comment type="caution">
    <text evidence="4">The sequence shown here is derived from an EMBL/GenBank/DDBJ whole genome shotgun (WGS) entry which is preliminary data.</text>
</comment>
<dbReference type="PANTHER" id="PTHR33375:SF1">
    <property type="entry name" value="CHROMOSOME-PARTITIONING PROTEIN PARB-RELATED"/>
    <property type="match status" value="1"/>
</dbReference>
<dbReference type="Gene3D" id="3.90.1530.30">
    <property type="match status" value="1"/>
</dbReference>
<reference evidence="4 5" key="1">
    <citation type="journal article" date="2016" name="Nat. Commun.">
        <title>Thousands of microbial genomes shed light on interconnected biogeochemical processes in an aquifer system.</title>
        <authorList>
            <person name="Anantharaman K."/>
            <person name="Brown C.T."/>
            <person name="Hug L.A."/>
            <person name="Sharon I."/>
            <person name="Castelle C.J."/>
            <person name="Probst A.J."/>
            <person name="Thomas B.C."/>
            <person name="Singh A."/>
            <person name="Wilkins M.J."/>
            <person name="Karaoz U."/>
            <person name="Brodie E.L."/>
            <person name="Williams K.H."/>
            <person name="Hubbard S.S."/>
            <person name="Banfield J.F."/>
        </authorList>
    </citation>
    <scope>NUCLEOTIDE SEQUENCE [LARGE SCALE GENOMIC DNA]</scope>
</reference>
<keyword evidence="2" id="KW-0159">Chromosome partition</keyword>
<dbReference type="InterPro" id="IPR036086">
    <property type="entry name" value="ParB/Sulfiredoxin_sf"/>
</dbReference>
<dbReference type="InterPro" id="IPR004437">
    <property type="entry name" value="ParB/RepB/Spo0J"/>
</dbReference>
<dbReference type="STRING" id="1802730.A2591_03440"/>
<evidence type="ECO:0000259" key="3">
    <source>
        <dbReference type="SMART" id="SM00470"/>
    </source>
</evidence>
<dbReference type="Proteomes" id="UP000178168">
    <property type="component" value="Unassembled WGS sequence"/>
</dbReference>
<gene>
    <name evidence="4" type="ORF">A2591_03440</name>
</gene>
<dbReference type="SUPFAM" id="SSF110849">
    <property type="entry name" value="ParB/Sulfiredoxin"/>
    <property type="match status" value="1"/>
</dbReference>
<dbReference type="GO" id="GO:0005694">
    <property type="term" value="C:chromosome"/>
    <property type="evidence" value="ECO:0007669"/>
    <property type="project" value="TreeGrafter"/>
</dbReference>
<evidence type="ECO:0000256" key="2">
    <source>
        <dbReference type="ARBA" id="ARBA00022829"/>
    </source>
</evidence>
<dbReference type="GO" id="GO:0003677">
    <property type="term" value="F:DNA binding"/>
    <property type="evidence" value="ECO:0007669"/>
    <property type="project" value="InterPro"/>
</dbReference>
<dbReference type="Pfam" id="PF17762">
    <property type="entry name" value="HTH_ParB"/>
    <property type="match status" value="1"/>
</dbReference>
<dbReference type="AlphaFoldDB" id="A0A1G2SN81"/>
<dbReference type="GO" id="GO:0007059">
    <property type="term" value="P:chromosome segregation"/>
    <property type="evidence" value="ECO:0007669"/>
    <property type="project" value="UniProtKB-KW"/>
</dbReference>
<evidence type="ECO:0000313" key="4">
    <source>
        <dbReference type="EMBL" id="OHA86089.1"/>
    </source>
</evidence>
<dbReference type="EMBL" id="MHUZ01000009">
    <property type="protein sequence ID" value="OHA86089.1"/>
    <property type="molecule type" value="Genomic_DNA"/>
</dbReference>
<dbReference type="InterPro" id="IPR041468">
    <property type="entry name" value="HTH_ParB/Spo0J"/>
</dbReference>
<name>A0A1G2SN81_9BACT</name>
<organism evidence="4 5">
    <name type="scientific">Candidatus Yonathbacteria bacterium RIFOXYD1_FULL_52_36</name>
    <dbReference type="NCBI Taxonomy" id="1802730"/>
    <lineage>
        <taxon>Bacteria</taxon>
        <taxon>Candidatus Yonathiibacteriota</taxon>
    </lineage>
</organism>
<dbReference type="Pfam" id="PF02195">
    <property type="entry name" value="ParB_N"/>
    <property type="match status" value="1"/>
</dbReference>
<dbReference type="SMART" id="SM00470">
    <property type="entry name" value="ParB"/>
    <property type="match status" value="1"/>
</dbReference>
<dbReference type="PANTHER" id="PTHR33375">
    <property type="entry name" value="CHROMOSOME-PARTITIONING PROTEIN PARB-RELATED"/>
    <property type="match status" value="1"/>
</dbReference>
<dbReference type="InterPro" id="IPR003115">
    <property type="entry name" value="ParB_N"/>
</dbReference>
<evidence type="ECO:0000256" key="1">
    <source>
        <dbReference type="ARBA" id="ARBA00006295"/>
    </source>
</evidence>
<protein>
    <recommendedName>
        <fullName evidence="3">ParB-like N-terminal domain-containing protein</fullName>
    </recommendedName>
</protein>
<accession>A0A1G2SN81</accession>
<evidence type="ECO:0000313" key="5">
    <source>
        <dbReference type="Proteomes" id="UP000178168"/>
    </source>
</evidence>
<comment type="similarity">
    <text evidence="1">Belongs to the ParB family.</text>
</comment>
<dbReference type="Gene3D" id="1.10.10.2830">
    <property type="match status" value="1"/>
</dbReference>
<proteinExistence type="inferred from homology"/>
<sequence>MGELFHLHREVLTLPVSKIVEPEFQLRVYYDEEKLLELANAMEAEGMFYPLMVSDRGDGTYEVHAGSRRLRAARLKKYDEVPVVIVKLDGPAHALQLALMENLQRQDLDPFEEARGFLRLVYEYGMSQKEVAASLKQSEAFIRKRLALLSLPESVQDRIASGELGLHYASTLVKLSTGEEQSHYANLAVDKNLTQAELRAFIAKDQELEVRVVTKGVSVEKIIAQVAIQKRWFRKVTGKINLRNMSAEERQRIAHELQDLETVIRTTRGFFATQEAKSANEVVFSGYVQHTPNNHGQEWTTRDLNRITAKDRPSDDILSGELGRTRAAIAGMRSKIGK</sequence>